<accession>A0A679J0T3</accession>
<keyword evidence="2" id="KW-1133">Transmembrane helix</keyword>
<evidence type="ECO:0000256" key="2">
    <source>
        <dbReference type="SAM" id="Phobius"/>
    </source>
</evidence>
<proteinExistence type="predicted"/>
<sequence length="101" mass="10634">MTQQLIVGLIVAAAAFYAVWRWMPAGWRRGAAQKLAAGTHRAGWVDEERAKELAASLAKTSGCGSCDSCGSCAPKAPLKQQPEADQATRHNASAPSSTHGR</sequence>
<feature type="transmembrane region" description="Helical" evidence="2">
    <location>
        <begin position="6"/>
        <end position="23"/>
    </location>
</feature>
<feature type="region of interest" description="Disordered" evidence="1">
    <location>
        <begin position="77"/>
        <end position="101"/>
    </location>
</feature>
<dbReference type="AlphaFoldDB" id="A0A679J0T3"/>
<dbReference type="InterPro" id="IPR046494">
    <property type="entry name" value="DUF6587"/>
</dbReference>
<dbReference type="RefSeq" id="WP_339089764.1">
    <property type="nucleotide sequence ID" value="NZ_LR743507.1"/>
</dbReference>
<name>A0A679J0T3_VARPD</name>
<gene>
    <name evidence="3" type="ORF">VVAX_02081</name>
</gene>
<evidence type="ECO:0000256" key="1">
    <source>
        <dbReference type="SAM" id="MobiDB-lite"/>
    </source>
</evidence>
<protein>
    <submittedName>
        <fullName evidence="3">Uncharacterized protein</fullName>
    </submittedName>
</protein>
<keyword evidence="2" id="KW-0812">Transmembrane</keyword>
<feature type="compositionally biased region" description="Polar residues" evidence="1">
    <location>
        <begin position="89"/>
        <end position="101"/>
    </location>
</feature>
<organism evidence="3">
    <name type="scientific">Variovorax paradoxus</name>
    <dbReference type="NCBI Taxonomy" id="34073"/>
    <lineage>
        <taxon>Bacteria</taxon>
        <taxon>Pseudomonadati</taxon>
        <taxon>Pseudomonadota</taxon>
        <taxon>Betaproteobacteria</taxon>
        <taxon>Burkholderiales</taxon>
        <taxon>Comamonadaceae</taxon>
        <taxon>Variovorax</taxon>
    </lineage>
</organism>
<keyword evidence="2" id="KW-0472">Membrane</keyword>
<reference evidence="3" key="1">
    <citation type="submission" date="2019-12" db="EMBL/GenBank/DDBJ databases">
        <authorList>
            <person name="Cremers G."/>
        </authorList>
    </citation>
    <scope>NUCLEOTIDE SEQUENCE</scope>
    <source>
        <strain evidence="3">Vvax</strain>
    </source>
</reference>
<dbReference type="EMBL" id="LR743507">
    <property type="protein sequence ID" value="CAA2103087.1"/>
    <property type="molecule type" value="Genomic_DNA"/>
</dbReference>
<evidence type="ECO:0000313" key="3">
    <source>
        <dbReference type="EMBL" id="CAA2103087.1"/>
    </source>
</evidence>
<dbReference type="Pfam" id="PF20228">
    <property type="entry name" value="DUF6587"/>
    <property type="match status" value="1"/>
</dbReference>